<evidence type="ECO:0000313" key="1">
    <source>
        <dbReference type="EMBL" id="EIE20516.1"/>
    </source>
</evidence>
<reference evidence="1 2" key="1">
    <citation type="journal article" date="2012" name="Genome Biol.">
        <title>The genome of the polar eukaryotic microalga coccomyxa subellipsoidea reveals traits of cold adaptation.</title>
        <authorList>
            <person name="Blanc G."/>
            <person name="Agarkova I."/>
            <person name="Grimwood J."/>
            <person name="Kuo A."/>
            <person name="Brueggeman A."/>
            <person name="Dunigan D."/>
            <person name="Gurnon J."/>
            <person name="Ladunga I."/>
            <person name="Lindquist E."/>
            <person name="Lucas S."/>
            <person name="Pangilinan J."/>
            <person name="Proschold T."/>
            <person name="Salamov A."/>
            <person name="Schmutz J."/>
            <person name="Weeks D."/>
            <person name="Yamada T."/>
            <person name="Claverie J.M."/>
            <person name="Grigoriev I."/>
            <person name="Van Etten J."/>
            <person name="Lomsadze A."/>
            <person name="Borodovsky M."/>
        </authorList>
    </citation>
    <scope>NUCLEOTIDE SEQUENCE [LARGE SCALE GENOMIC DNA]</scope>
    <source>
        <strain evidence="1 2">C-169</strain>
    </source>
</reference>
<comment type="caution">
    <text evidence="1">The sequence shown here is derived from an EMBL/GenBank/DDBJ whole genome shotgun (WGS) entry which is preliminary data.</text>
</comment>
<dbReference type="eggNOG" id="ENOG502RXXM">
    <property type="taxonomic scope" value="Eukaryota"/>
</dbReference>
<dbReference type="AlphaFoldDB" id="I0YQ47"/>
<proteinExistence type="predicted"/>
<protein>
    <recommendedName>
        <fullName evidence="3">Iron-containing redox enzyme family protein</fullName>
    </recommendedName>
</protein>
<dbReference type="Gene3D" id="1.20.910.10">
    <property type="entry name" value="Heme oxygenase-like"/>
    <property type="match status" value="1"/>
</dbReference>
<sequence length="281" mass="31456">MSHAMQAFAHPLEESVNSSAEALITREAVQRLEAELDNGESIQALRRFNNLLQSLPADSWEGKMRRVMGELAYNLESFNPAFTAVLLKVQSTIGHSDYVARDMALKNLIQPLAGEYGMHNGQAQGKTHRELFSEFYADLLRQPLEAALAADPRPAASLHLFQRMMADIMSGPGTADPIQQACYAMGYNLAIEYLADYEKTWMLDSFRALNERVLVPQQRGLSQWIFLEVHAEGEAEHAAIGHAAVVGFVPAECESILRKAMLDHDRDFAVFYNRLADMLEQ</sequence>
<evidence type="ECO:0008006" key="3">
    <source>
        <dbReference type="Google" id="ProtNLM"/>
    </source>
</evidence>
<evidence type="ECO:0000313" key="2">
    <source>
        <dbReference type="Proteomes" id="UP000007264"/>
    </source>
</evidence>
<dbReference type="GeneID" id="17038492"/>
<dbReference type="KEGG" id="csl:COCSUDRAFT_57663"/>
<dbReference type="InterPro" id="IPR016084">
    <property type="entry name" value="Haem_Oase-like_multi-hlx"/>
</dbReference>
<keyword evidence="2" id="KW-1185">Reference proteome</keyword>
<accession>I0YQ47</accession>
<dbReference type="EMBL" id="AGSI01000015">
    <property type="protein sequence ID" value="EIE20516.1"/>
    <property type="molecule type" value="Genomic_DNA"/>
</dbReference>
<name>I0YQ47_COCSC</name>
<organism evidence="1 2">
    <name type="scientific">Coccomyxa subellipsoidea (strain C-169)</name>
    <name type="common">Green microalga</name>
    <dbReference type="NCBI Taxonomy" id="574566"/>
    <lineage>
        <taxon>Eukaryota</taxon>
        <taxon>Viridiplantae</taxon>
        <taxon>Chlorophyta</taxon>
        <taxon>core chlorophytes</taxon>
        <taxon>Trebouxiophyceae</taxon>
        <taxon>Trebouxiophyceae incertae sedis</taxon>
        <taxon>Coccomyxaceae</taxon>
        <taxon>Coccomyxa</taxon>
        <taxon>Coccomyxa subellipsoidea</taxon>
    </lineage>
</organism>
<dbReference type="Proteomes" id="UP000007264">
    <property type="component" value="Unassembled WGS sequence"/>
</dbReference>
<gene>
    <name evidence="1" type="ORF">COCSUDRAFT_57663</name>
</gene>
<dbReference type="OrthoDB" id="2530521at2759"/>
<dbReference type="STRING" id="574566.I0YQ47"/>
<dbReference type="RefSeq" id="XP_005645060.1">
    <property type="nucleotide sequence ID" value="XM_005645003.1"/>
</dbReference>